<evidence type="ECO:0000259" key="6">
    <source>
        <dbReference type="Pfam" id="PF08386"/>
    </source>
</evidence>
<comment type="similarity">
    <text evidence="1">Belongs to the peptidase S33 family.</text>
</comment>
<dbReference type="Proteomes" id="UP001589693">
    <property type="component" value="Unassembled WGS sequence"/>
</dbReference>
<evidence type="ECO:0000313" key="7">
    <source>
        <dbReference type="EMBL" id="MFB9907489.1"/>
    </source>
</evidence>
<dbReference type="PANTHER" id="PTHR43248:SF29">
    <property type="entry name" value="TRIPEPTIDYL AMINOPEPTIDASE"/>
    <property type="match status" value="1"/>
</dbReference>
<proteinExistence type="inferred from homology"/>
<keyword evidence="2 4" id="KW-0732">Signal</keyword>
<gene>
    <name evidence="7" type="ORF">ACFFQA_26450</name>
</gene>
<dbReference type="EMBL" id="JBHLZU010000021">
    <property type="protein sequence ID" value="MFB9907489.1"/>
    <property type="molecule type" value="Genomic_DNA"/>
</dbReference>
<dbReference type="InterPro" id="IPR000073">
    <property type="entry name" value="AB_hydrolase_1"/>
</dbReference>
<evidence type="ECO:0000256" key="3">
    <source>
        <dbReference type="ARBA" id="ARBA00022801"/>
    </source>
</evidence>
<comment type="caution">
    <text evidence="7">The sequence shown here is derived from an EMBL/GenBank/DDBJ whole genome shotgun (WGS) entry which is preliminary data.</text>
</comment>
<dbReference type="InterPro" id="IPR051601">
    <property type="entry name" value="Serine_prot/Carboxylest_S33"/>
</dbReference>
<dbReference type="PANTHER" id="PTHR43248">
    <property type="entry name" value="2-SUCCINYL-6-HYDROXY-2,4-CYCLOHEXADIENE-1-CARBOXYLATE SYNTHASE"/>
    <property type="match status" value="1"/>
</dbReference>
<feature type="domain" description="AB hydrolase-1" evidence="5">
    <location>
        <begin position="82"/>
        <end position="268"/>
    </location>
</feature>
<evidence type="ECO:0000256" key="1">
    <source>
        <dbReference type="ARBA" id="ARBA00010088"/>
    </source>
</evidence>
<reference evidence="7 8" key="1">
    <citation type="submission" date="2024-09" db="EMBL/GenBank/DDBJ databases">
        <authorList>
            <person name="Sun Q."/>
            <person name="Mori K."/>
        </authorList>
    </citation>
    <scope>NUCLEOTIDE SEQUENCE [LARGE SCALE GENOMIC DNA]</scope>
    <source>
        <strain evidence="7 8">TBRC 7907</strain>
    </source>
</reference>
<evidence type="ECO:0000256" key="4">
    <source>
        <dbReference type="SAM" id="SignalP"/>
    </source>
</evidence>
<feature type="signal peptide" evidence="4">
    <location>
        <begin position="1"/>
        <end position="28"/>
    </location>
</feature>
<keyword evidence="8" id="KW-1185">Reference proteome</keyword>
<feature type="domain" description="Peptidase S33 tripeptidyl aminopeptidase-like C-terminal" evidence="6">
    <location>
        <begin position="393"/>
        <end position="485"/>
    </location>
</feature>
<dbReference type="SUPFAM" id="SSF53474">
    <property type="entry name" value="alpha/beta-Hydrolases"/>
    <property type="match status" value="1"/>
</dbReference>
<dbReference type="Gene3D" id="3.40.50.1820">
    <property type="entry name" value="alpha/beta hydrolase"/>
    <property type="match status" value="1"/>
</dbReference>
<dbReference type="InterPro" id="IPR029058">
    <property type="entry name" value="AB_hydrolase_fold"/>
</dbReference>
<keyword evidence="3 7" id="KW-0378">Hydrolase</keyword>
<evidence type="ECO:0000256" key="2">
    <source>
        <dbReference type="ARBA" id="ARBA00022729"/>
    </source>
</evidence>
<evidence type="ECO:0000259" key="5">
    <source>
        <dbReference type="Pfam" id="PF00561"/>
    </source>
</evidence>
<dbReference type="InterPro" id="IPR013595">
    <property type="entry name" value="Pept_S33_TAP-like_C"/>
</dbReference>
<dbReference type="Pfam" id="PF00561">
    <property type="entry name" value="Abhydrolase_1"/>
    <property type="match status" value="1"/>
</dbReference>
<dbReference type="RefSeq" id="WP_377857745.1">
    <property type="nucleotide sequence ID" value="NZ_JBHLZU010000021.1"/>
</dbReference>
<evidence type="ECO:0000313" key="8">
    <source>
        <dbReference type="Proteomes" id="UP001589693"/>
    </source>
</evidence>
<feature type="chain" id="PRO_5045455061" evidence="4">
    <location>
        <begin position="29"/>
        <end position="515"/>
    </location>
</feature>
<sequence>MLNRLRKTRALVLCVGAAVLVTASPALAHPVPAVTWGACSQLPAELECAKLDVPLDYRAPASGSLTIDVSRLKATGGKGRELLLLNPGGPGGEGIGLPMAFKDNAIAAKFEVVGFNPRGTGSSLLDCGTGPEPGLPVTRPTEEQIRQYTLDARRRERACQQAGGAVRRHINTPNAARDMDVIRAALGGKKINYLGFSYGTYLGAVYGSLFPHRMNRSVFDSSMNPDWLYYEQAKQQAVSARQNFRTWSAWAAEHDAQYGFGATATAVQSTMDNLGQRLARKPLVVQGAPHPIDRNALDIVLGSQTPNRAAWDVFAATIKKVRDAAASGTLDLDTAKAIGLMLDDLRIGLGLLHSGAFATVTCEADWSRDTRLYADQMRHFAAIYPYGRGAHAAAASECAFRSFTPPEPMVNLRRAGYPTGLVVQGDHDPVTGYAGGPVMASRMGYRLVSVVDSGVHGHYARNDCVTKVIDAYLVDGVLPANGTACAAAPRPVPAASSSGSLEDRIRDVLATSRAR</sequence>
<name>A0ABV6A5D8_9PSEU</name>
<protein>
    <submittedName>
        <fullName evidence="7">Alpha/beta fold hydrolase</fullName>
    </submittedName>
</protein>
<dbReference type="GO" id="GO:0016787">
    <property type="term" value="F:hydrolase activity"/>
    <property type="evidence" value="ECO:0007669"/>
    <property type="project" value="UniProtKB-KW"/>
</dbReference>
<organism evidence="7 8">
    <name type="scientific">Allokutzneria oryzae</name>
    <dbReference type="NCBI Taxonomy" id="1378989"/>
    <lineage>
        <taxon>Bacteria</taxon>
        <taxon>Bacillati</taxon>
        <taxon>Actinomycetota</taxon>
        <taxon>Actinomycetes</taxon>
        <taxon>Pseudonocardiales</taxon>
        <taxon>Pseudonocardiaceae</taxon>
        <taxon>Allokutzneria</taxon>
    </lineage>
</organism>
<dbReference type="Pfam" id="PF08386">
    <property type="entry name" value="Abhydrolase_4"/>
    <property type="match status" value="1"/>
</dbReference>
<accession>A0ABV6A5D8</accession>